<dbReference type="Gene3D" id="3.20.20.70">
    <property type="entry name" value="Aldolase class I"/>
    <property type="match status" value="1"/>
</dbReference>
<dbReference type="InterPro" id="IPR051690">
    <property type="entry name" value="PseI-like"/>
</dbReference>
<proteinExistence type="predicted"/>
<reference evidence="2" key="1">
    <citation type="submission" date="2018-05" db="EMBL/GenBank/DDBJ databases">
        <authorList>
            <person name="Lanie J.A."/>
            <person name="Ng W.-L."/>
            <person name="Kazmierczak K.M."/>
            <person name="Andrzejewski T.M."/>
            <person name="Davidsen T.M."/>
            <person name="Wayne K.J."/>
            <person name="Tettelin H."/>
            <person name="Glass J.I."/>
            <person name="Rusch D."/>
            <person name="Podicherti R."/>
            <person name="Tsui H.-C.T."/>
            <person name="Winkler M.E."/>
        </authorList>
    </citation>
    <scope>NUCLEOTIDE SEQUENCE</scope>
</reference>
<dbReference type="SUPFAM" id="SSF51569">
    <property type="entry name" value="Aldolase"/>
    <property type="match status" value="1"/>
</dbReference>
<dbReference type="PANTHER" id="PTHR42966">
    <property type="entry name" value="N-ACETYLNEURAMINATE SYNTHASE"/>
    <property type="match status" value="1"/>
</dbReference>
<protein>
    <recommendedName>
        <fullName evidence="1">PseI/NeuA/B-like domain-containing protein</fullName>
    </recommendedName>
</protein>
<dbReference type="GO" id="GO:0047444">
    <property type="term" value="F:N-acylneuraminate-9-phosphate synthase activity"/>
    <property type="evidence" value="ECO:0007669"/>
    <property type="project" value="TreeGrafter"/>
</dbReference>
<feature type="domain" description="PseI/NeuA/B-like" evidence="1">
    <location>
        <begin position="22"/>
        <end position="198"/>
    </location>
</feature>
<name>A0A382HSB6_9ZZZZ</name>
<dbReference type="InterPro" id="IPR013132">
    <property type="entry name" value="PseI/NeuA/B-like_N"/>
</dbReference>
<gene>
    <name evidence="2" type="ORF">METZ01_LOCUS243118</name>
</gene>
<organism evidence="2">
    <name type="scientific">marine metagenome</name>
    <dbReference type="NCBI Taxonomy" id="408172"/>
    <lineage>
        <taxon>unclassified sequences</taxon>
        <taxon>metagenomes</taxon>
        <taxon>ecological metagenomes</taxon>
    </lineage>
</organism>
<dbReference type="PANTHER" id="PTHR42966:SF1">
    <property type="entry name" value="SIALIC ACID SYNTHASE"/>
    <property type="match status" value="1"/>
</dbReference>
<dbReference type="EMBL" id="UINC01063052">
    <property type="protein sequence ID" value="SVB90264.1"/>
    <property type="molecule type" value="Genomic_DNA"/>
</dbReference>
<feature type="non-terminal residue" evidence="2">
    <location>
        <position position="199"/>
    </location>
</feature>
<dbReference type="GO" id="GO:0016051">
    <property type="term" value="P:carbohydrate biosynthetic process"/>
    <property type="evidence" value="ECO:0007669"/>
    <property type="project" value="InterPro"/>
</dbReference>
<evidence type="ECO:0000313" key="2">
    <source>
        <dbReference type="EMBL" id="SVB90264.1"/>
    </source>
</evidence>
<accession>A0A382HSB6</accession>
<dbReference type="Pfam" id="PF03102">
    <property type="entry name" value="NeuB"/>
    <property type="match status" value="1"/>
</dbReference>
<sequence length="199" mass="23151">MVFIIAEIGTNHMGNLKIAKQIIDVAKDAGCDAVKFQKKNINKIYTKNFLDSIIDSPWGTTQREMRLHREFSIKQFEEINKYCKKKKIAWFASCWDTQSQISMRKFKTKYNKVASAMLTHNKLLELIAKEKKYTFISTGMSTMENIENATKIFKKYKCPFELMHCHSAYPMPTKEANLNMIPVLKKKFKCNVGYSGHEI</sequence>
<dbReference type="InterPro" id="IPR013785">
    <property type="entry name" value="Aldolase_TIM"/>
</dbReference>
<evidence type="ECO:0000259" key="1">
    <source>
        <dbReference type="Pfam" id="PF03102"/>
    </source>
</evidence>
<dbReference type="AlphaFoldDB" id="A0A382HSB6"/>